<feature type="transmembrane region" description="Helical" evidence="1">
    <location>
        <begin position="107"/>
        <end position="127"/>
    </location>
</feature>
<keyword evidence="3" id="KW-1185">Reference proteome</keyword>
<keyword evidence="1" id="KW-0472">Membrane</keyword>
<comment type="caution">
    <text evidence="2">The sequence shown here is derived from an EMBL/GenBank/DDBJ whole genome shotgun (WGS) entry which is preliminary data.</text>
</comment>
<sequence>MEESDKYYENLVDKVMAGSTLQKPSADFTSKIMSQILIAEKNKTIVYKPLISKSVWIVIFGCLIAFVGYIIFTGNKATDHELNVSTLYYSKIDNLIPVFQFSKNTSYAVLIVALMVLIQIPILKNYYDKKYRF</sequence>
<accession>A0A9X2Z004</accession>
<dbReference type="RefSeq" id="WP_264286511.1">
    <property type="nucleotide sequence ID" value="NZ_JAOZEV010000005.1"/>
</dbReference>
<dbReference type="AlphaFoldDB" id="A0A9X2Z004"/>
<protein>
    <submittedName>
        <fullName evidence="2">Uncharacterized protein</fullName>
    </submittedName>
</protein>
<gene>
    <name evidence="2" type="ORF">OIU80_08010</name>
</gene>
<dbReference type="Proteomes" id="UP001151133">
    <property type="component" value="Unassembled WGS sequence"/>
</dbReference>
<keyword evidence="1" id="KW-1133">Transmembrane helix</keyword>
<name>A0A9X2Z004_9FLAO</name>
<organism evidence="2 3">
    <name type="scientific">Flavobacterium frigoritolerans</name>
    <dbReference type="NCBI Taxonomy" id="2987686"/>
    <lineage>
        <taxon>Bacteria</taxon>
        <taxon>Pseudomonadati</taxon>
        <taxon>Bacteroidota</taxon>
        <taxon>Flavobacteriia</taxon>
        <taxon>Flavobacteriales</taxon>
        <taxon>Flavobacteriaceae</taxon>
        <taxon>Flavobacterium</taxon>
    </lineage>
</organism>
<dbReference type="EMBL" id="JAOZEV010000005">
    <property type="protein sequence ID" value="MCV9932224.1"/>
    <property type="molecule type" value="Genomic_DNA"/>
</dbReference>
<feature type="transmembrane region" description="Helical" evidence="1">
    <location>
        <begin position="50"/>
        <end position="72"/>
    </location>
</feature>
<keyword evidence="1" id="KW-0812">Transmembrane</keyword>
<evidence type="ECO:0000313" key="2">
    <source>
        <dbReference type="EMBL" id="MCV9932224.1"/>
    </source>
</evidence>
<evidence type="ECO:0000256" key="1">
    <source>
        <dbReference type="SAM" id="Phobius"/>
    </source>
</evidence>
<reference evidence="2" key="1">
    <citation type="submission" date="2022-10" db="EMBL/GenBank/DDBJ databases">
        <title>Two novel species of Flavobacterium.</title>
        <authorList>
            <person name="Liu Q."/>
            <person name="Xin Y.-H."/>
        </authorList>
    </citation>
    <scope>NUCLEOTIDE SEQUENCE</scope>
    <source>
        <strain evidence="2">LS1R47</strain>
    </source>
</reference>
<proteinExistence type="predicted"/>
<evidence type="ECO:0000313" key="3">
    <source>
        <dbReference type="Proteomes" id="UP001151133"/>
    </source>
</evidence>